<evidence type="ECO:0000256" key="4">
    <source>
        <dbReference type="ARBA" id="ARBA00022777"/>
    </source>
</evidence>
<reference evidence="9 10" key="1">
    <citation type="journal article" date="2021" name="ISME Commun">
        <title>Automated analysis of genomic sequences facilitates high-throughput and comprehensive description of bacteria.</title>
        <authorList>
            <person name="Hitch T.C.A."/>
        </authorList>
    </citation>
    <scope>NUCLEOTIDE SEQUENCE [LARGE SCALE GENOMIC DNA]</scope>
    <source>
        <strain evidence="9 10">H2_18</strain>
    </source>
</reference>
<evidence type="ECO:0000259" key="8">
    <source>
        <dbReference type="Pfam" id="PF02782"/>
    </source>
</evidence>
<dbReference type="PANTHER" id="PTHR43095:SF5">
    <property type="entry name" value="XYLULOSE KINASE"/>
    <property type="match status" value="1"/>
</dbReference>
<gene>
    <name evidence="9" type="ORF">OCV51_05770</name>
</gene>
<sequence>MKKKSVISVDLGASSGRVILLTLLDDTLHLEEVHRFSNEGIHIQDRIYTDLFYLFQEILTGLQKVFRITDSAEAFGIDTWGVDFALLDGEDECIAPPYQYRDAQAKGMIQKAVLLFKKGGLFSLTGVQDMWYNTVYQILGIQRRNPRIFENAHVFLMLADVLGYFFTGQKSLEYTSLSTTQLYDLAHQQLCPEILMKLHLSPSLFPEIVMTGTHKGDVLPQIKRQIGIPSGKKLSLIATAQHDSASAAHAVPAEDPHYIFINSGTWSIIGMVTDQPVITDTVYQNGFSNEGAAFGKVKLVKTIMGMWLIQELRRYWKRNGLPDDYATLLKAADEASAFACLIDPDDSLFASPENMEAAINQYCIKTKQPPLTRPGEFYRAVMESLAFKYRESIEKLEQITGHKTDTVHLLGGASQDKAFCQYIANATGKTVAAGPIEATAIGNALIQFRSLGYIENEKEAARLLKNSFSITEYHPQERPLWEEQYKRYQKVTALCHVGKTML</sequence>
<keyword evidence="10" id="KW-1185">Reference proteome</keyword>
<evidence type="ECO:0000259" key="7">
    <source>
        <dbReference type="Pfam" id="PF00370"/>
    </source>
</evidence>
<dbReference type="InterPro" id="IPR018485">
    <property type="entry name" value="FGGY_C"/>
</dbReference>
<dbReference type="InterPro" id="IPR043129">
    <property type="entry name" value="ATPase_NBD"/>
</dbReference>
<dbReference type="Gene3D" id="3.30.420.40">
    <property type="match status" value="2"/>
</dbReference>
<name>A0ABT2TBA4_9FIRM</name>
<evidence type="ECO:0000256" key="1">
    <source>
        <dbReference type="ARBA" id="ARBA00009156"/>
    </source>
</evidence>
<comment type="caution">
    <text evidence="9">The sequence shown here is derived from an EMBL/GenBank/DDBJ whole genome shotgun (WGS) entry which is preliminary data.</text>
</comment>
<evidence type="ECO:0000256" key="2">
    <source>
        <dbReference type="ARBA" id="ARBA00022679"/>
    </source>
</evidence>
<dbReference type="RefSeq" id="WP_059066414.1">
    <property type="nucleotide sequence ID" value="NZ_JAOQJX010000006.1"/>
</dbReference>
<dbReference type="InterPro" id="IPR050406">
    <property type="entry name" value="FGGY_Carb_Kinase"/>
</dbReference>
<dbReference type="InterPro" id="IPR018484">
    <property type="entry name" value="FGGY_N"/>
</dbReference>
<evidence type="ECO:0000313" key="10">
    <source>
        <dbReference type="Proteomes" id="UP001652394"/>
    </source>
</evidence>
<proteinExistence type="inferred from homology"/>
<keyword evidence="3" id="KW-0547">Nucleotide-binding</keyword>
<keyword evidence="6" id="KW-0684">Rhamnose metabolism</keyword>
<comment type="similarity">
    <text evidence="1">Belongs to the FGGY kinase family.</text>
</comment>
<dbReference type="SUPFAM" id="SSF53067">
    <property type="entry name" value="Actin-like ATPase domain"/>
    <property type="match status" value="2"/>
</dbReference>
<organism evidence="9 10">
    <name type="scientific">Faecalicatena acetigenes</name>
    <dbReference type="NCBI Taxonomy" id="2981790"/>
    <lineage>
        <taxon>Bacteria</taxon>
        <taxon>Bacillati</taxon>
        <taxon>Bacillota</taxon>
        <taxon>Clostridia</taxon>
        <taxon>Lachnospirales</taxon>
        <taxon>Lachnospiraceae</taxon>
        <taxon>Faecalicatena</taxon>
    </lineage>
</organism>
<dbReference type="Pfam" id="PF02782">
    <property type="entry name" value="FGGY_C"/>
    <property type="match status" value="1"/>
</dbReference>
<evidence type="ECO:0000256" key="6">
    <source>
        <dbReference type="ARBA" id="ARBA00023308"/>
    </source>
</evidence>
<dbReference type="InterPro" id="IPR013449">
    <property type="entry name" value="Rhamnulokinase"/>
</dbReference>
<feature type="domain" description="Carbohydrate kinase FGGY C-terminal" evidence="8">
    <location>
        <begin position="261"/>
        <end position="450"/>
    </location>
</feature>
<dbReference type="Pfam" id="PF00370">
    <property type="entry name" value="FGGY_N"/>
    <property type="match status" value="1"/>
</dbReference>
<keyword evidence="2" id="KW-0808">Transferase</keyword>
<keyword evidence="5" id="KW-0067">ATP-binding</keyword>
<evidence type="ECO:0000313" key="9">
    <source>
        <dbReference type="EMBL" id="MCU6747162.1"/>
    </source>
</evidence>
<dbReference type="CDD" id="cd07771">
    <property type="entry name" value="ASKHA_NBD_FGGY_RhaB-like"/>
    <property type="match status" value="1"/>
</dbReference>
<feature type="domain" description="Carbohydrate kinase FGGY N-terminal" evidence="7">
    <location>
        <begin position="6"/>
        <end position="247"/>
    </location>
</feature>
<protein>
    <submittedName>
        <fullName evidence="9">Rhamnulokinase</fullName>
    </submittedName>
</protein>
<dbReference type="PANTHER" id="PTHR43095">
    <property type="entry name" value="SUGAR KINASE"/>
    <property type="match status" value="1"/>
</dbReference>
<dbReference type="Proteomes" id="UP001652394">
    <property type="component" value="Unassembled WGS sequence"/>
</dbReference>
<dbReference type="EMBL" id="JAOQJX010000006">
    <property type="protein sequence ID" value="MCU6747162.1"/>
    <property type="molecule type" value="Genomic_DNA"/>
</dbReference>
<keyword evidence="4" id="KW-0418">Kinase</keyword>
<accession>A0ABT2TBA4</accession>
<evidence type="ECO:0000256" key="3">
    <source>
        <dbReference type="ARBA" id="ARBA00022741"/>
    </source>
</evidence>
<evidence type="ECO:0000256" key="5">
    <source>
        <dbReference type="ARBA" id="ARBA00022840"/>
    </source>
</evidence>